<reference evidence="5" key="1">
    <citation type="thesis" date="2020" institute="ProQuest LLC" country="789 East Eisenhower Parkway, Ann Arbor, MI, USA">
        <title>Comparative Genomics and Chromosome Evolution.</title>
        <authorList>
            <person name="Mudd A.B."/>
        </authorList>
    </citation>
    <scope>NUCLEOTIDE SEQUENCE</scope>
    <source>
        <strain evidence="5">237g6f4</strain>
        <tissue evidence="5">Blood</tissue>
    </source>
</reference>
<dbReference type="InterPro" id="IPR050380">
    <property type="entry name" value="Immune_Resp_Modulators"/>
</dbReference>
<dbReference type="PROSITE" id="PS50835">
    <property type="entry name" value="IG_LIKE"/>
    <property type="match status" value="2"/>
</dbReference>
<dbReference type="EMBL" id="WNYA01000794">
    <property type="protein sequence ID" value="KAG8547235.1"/>
    <property type="molecule type" value="Genomic_DNA"/>
</dbReference>
<protein>
    <recommendedName>
        <fullName evidence="4">Ig-like domain-containing protein</fullName>
    </recommendedName>
</protein>
<keyword evidence="1" id="KW-0393">Immunoglobulin domain</keyword>
<feature type="compositionally biased region" description="Basic and acidic residues" evidence="2">
    <location>
        <begin position="317"/>
        <end position="363"/>
    </location>
</feature>
<keyword evidence="3" id="KW-1133">Transmembrane helix</keyword>
<dbReference type="InterPro" id="IPR036179">
    <property type="entry name" value="Ig-like_dom_sf"/>
</dbReference>
<evidence type="ECO:0000256" key="1">
    <source>
        <dbReference type="ARBA" id="ARBA00023319"/>
    </source>
</evidence>
<evidence type="ECO:0000256" key="3">
    <source>
        <dbReference type="SAM" id="Phobius"/>
    </source>
</evidence>
<dbReference type="InterPro" id="IPR003006">
    <property type="entry name" value="Ig/MHC_CS"/>
</dbReference>
<dbReference type="SMART" id="SM00407">
    <property type="entry name" value="IGc1"/>
    <property type="match status" value="1"/>
</dbReference>
<evidence type="ECO:0000313" key="5">
    <source>
        <dbReference type="EMBL" id="KAG8547235.1"/>
    </source>
</evidence>
<feature type="domain" description="Ig-like" evidence="4">
    <location>
        <begin position="197"/>
        <end position="294"/>
    </location>
</feature>
<dbReference type="AlphaFoldDB" id="A0AAV6ZIQ4"/>
<accession>A0AAV6ZIQ4</accession>
<feature type="region of interest" description="Disordered" evidence="2">
    <location>
        <begin position="310"/>
        <end position="452"/>
    </location>
</feature>
<feature type="transmembrane region" description="Helical" evidence="3">
    <location>
        <begin position="144"/>
        <end position="167"/>
    </location>
</feature>
<dbReference type="PROSITE" id="PS00290">
    <property type="entry name" value="IG_MHC"/>
    <property type="match status" value="1"/>
</dbReference>
<proteinExistence type="predicted"/>
<keyword evidence="6" id="KW-1185">Reference proteome</keyword>
<gene>
    <name evidence="5" type="ORF">GDO81_028824</name>
</gene>
<dbReference type="SUPFAM" id="SSF48726">
    <property type="entry name" value="Immunoglobulin"/>
    <property type="match status" value="2"/>
</dbReference>
<dbReference type="InterPro" id="IPR007110">
    <property type="entry name" value="Ig-like_dom"/>
</dbReference>
<name>A0AAV6ZIQ4_ENGPU</name>
<dbReference type="Gene3D" id="2.60.40.10">
    <property type="entry name" value="Immunoglobulins"/>
    <property type="match status" value="2"/>
</dbReference>
<dbReference type="Pfam" id="PF07654">
    <property type="entry name" value="C1-set"/>
    <property type="match status" value="1"/>
</dbReference>
<feature type="compositionally biased region" description="Acidic residues" evidence="2">
    <location>
        <begin position="371"/>
        <end position="381"/>
    </location>
</feature>
<dbReference type="Proteomes" id="UP000824782">
    <property type="component" value="Unassembled WGS sequence"/>
</dbReference>
<dbReference type="InterPro" id="IPR003597">
    <property type="entry name" value="Ig_C1-set"/>
</dbReference>
<evidence type="ECO:0000256" key="2">
    <source>
        <dbReference type="SAM" id="MobiDB-lite"/>
    </source>
</evidence>
<dbReference type="InterPro" id="IPR013783">
    <property type="entry name" value="Ig-like_fold"/>
</dbReference>
<evidence type="ECO:0000259" key="4">
    <source>
        <dbReference type="PROSITE" id="PS50835"/>
    </source>
</evidence>
<organism evidence="5 6">
    <name type="scientific">Engystomops pustulosus</name>
    <name type="common">Tungara frog</name>
    <name type="synonym">Physalaemus pustulosus</name>
    <dbReference type="NCBI Taxonomy" id="76066"/>
    <lineage>
        <taxon>Eukaryota</taxon>
        <taxon>Metazoa</taxon>
        <taxon>Chordata</taxon>
        <taxon>Craniata</taxon>
        <taxon>Vertebrata</taxon>
        <taxon>Euteleostomi</taxon>
        <taxon>Amphibia</taxon>
        <taxon>Batrachia</taxon>
        <taxon>Anura</taxon>
        <taxon>Neobatrachia</taxon>
        <taxon>Hyloidea</taxon>
        <taxon>Leptodactylidae</taxon>
        <taxon>Leiuperinae</taxon>
        <taxon>Engystomops</taxon>
    </lineage>
</organism>
<dbReference type="PANTHER" id="PTHR23411">
    <property type="entry name" value="TAPASIN"/>
    <property type="match status" value="1"/>
</dbReference>
<feature type="domain" description="Ig-like" evidence="4">
    <location>
        <begin position="35"/>
        <end position="125"/>
    </location>
</feature>
<comment type="caution">
    <text evidence="5">The sequence shown here is derived from an EMBL/GenBank/DDBJ whole genome shotgun (WGS) entry which is preliminary data.</text>
</comment>
<sequence length="452" mass="51430">MSVSDAGVYTCEVLYSPEKVKKDITLHIHVFPAPPQVTVTGNIMDVGSVLRCSVTGFYPLDIDVSWLRGTQILKDVTMDGPRRNSDGTYSLDSIVTVTRTEDRERNFSCRVQHESLREPLQKDIRLTYTDKSETSKNESEYQKYVIAACIVAAILVLVIILAVYFIFKKRNAGHGEGSSSMEMEEKKNTDVNPGDLPVINAIMVPDLILNEEATMKCTIYNYRPEVYTAWWYEQSENTETLIDENDTRRRIELKRLDGCKYGFCLTLRPVRYKDDKIKYMCRVQGPEFMTQKTTGWLNVTGNLQSLKRSDQNPIITADKKALEEDRTDHSEEYSTSEEAKEQQQEEKKNKETSRSFLEQEIKISGEGSSSENEEALNEDESKEARITDGGGAESPQDNDHVETSLLNSRGKEETEVKAHCIIREGSESMRPDHELSEEGDDEAKPLKKHMCN</sequence>
<keyword evidence="3" id="KW-0812">Transmembrane</keyword>
<evidence type="ECO:0000313" key="6">
    <source>
        <dbReference type="Proteomes" id="UP000824782"/>
    </source>
</evidence>
<feature type="compositionally biased region" description="Basic and acidic residues" evidence="2">
    <location>
        <begin position="409"/>
        <end position="436"/>
    </location>
</feature>
<keyword evidence="3" id="KW-0472">Membrane</keyword>
<dbReference type="FunFam" id="2.60.40.10:FF:001726">
    <property type="entry name" value="Signal-regulatory protein beta 3"/>
    <property type="match status" value="1"/>
</dbReference>